<sequence>MDTKGIETKKVFDIKSLINYKAGEVVEKVVTFVKGGAVELKAADAGTDIKEHSVPYQATLYVLEGEAEVTIEGKVYNPHEGQLLIVPANAKHSLHANKRFTVLLSVIAA</sequence>
<dbReference type="InterPro" id="IPR013096">
    <property type="entry name" value="Cupin_2"/>
</dbReference>
<dbReference type="Pfam" id="PF07883">
    <property type="entry name" value="Cupin_2"/>
    <property type="match status" value="1"/>
</dbReference>
<proteinExistence type="predicted"/>
<evidence type="ECO:0000259" key="1">
    <source>
        <dbReference type="Pfam" id="PF07883"/>
    </source>
</evidence>
<dbReference type="STRING" id="688246.Premu_2529"/>
<gene>
    <name evidence="2" type="ORF">Premu_2529</name>
</gene>
<evidence type="ECO:0000313" key="2">
    <source>
        <dbReference type="EMBL" id="EGN57886.1"/>
    </source>
</evidence>
<dbReference type="InterPro" id="IPR011051">
    <property type="entry name" value="RmlC_Cupin_sf"/>
</dbReference>
<dbReference type="PANTHER" id="PTHR37694">
    <property type="entry name" value="SLR8022 PROTEIN"/>
    <property type="match status" value="1"/>
</dbReference>
<accession>F8NAX8</accession>
<protein>
    <submittedName>
        <fullName evidence="2">Cupin 2 conserved barrel domain protein</fullName>
    </submittedName>
</protein>
<dbReference type="PANTHER" id="PTHR37694:SF1">
    <property type="entry name" value="SLR8022 PROTEIN"/>
    <property type="match status" value="1"/>
</dbReference>
<organism evidence="2 3">
    <name type="scientific">Hallella multisaccharivorax DSM 17128</name>
    <dbReference type="NCBI Taxonomy" id="688246"/>
    <lineage>
        <taxon>Bacteria</taxon>
        <taxon>Pseudomonadati</taxon>
        <taxon>Bacteroidota</taxon>
        <taxon>Bacteroidia</taxon>
        <taxon>Bacteroidales</taxon>
        <taxon>Prevotellaceae</taxon>
        <taxon>Hallella</taxon>
    </lineage>
</organism>
<dbReference type="SUPFAM" id="SSF51182">
    <property type="entry name" value="RmlC-like cupins"/>
    <property type="match status" value="1"/>
</dbReference>
<feature type="domain" description="Cupin type-2" evidence="1">
    <location>
        <begin position="45"/>
        <end position="98"/>
    </location>
</feature>
<dbReference type="HOGENOM" id="CLU_141446_2_0_10"/>
<dbReference type="Gene3D" id="2.60.120.10">
    <property type="entry name" value="Jelly Rolls"/>
    <property type="match status" value="1"/>
</dbReference>
<dbReference type="CDD" id="cd02230">
    <property type="entry name" value="cupin_HP0902-like"/>
    <property type="match status" value="1"/>
</dbReference>
<name>F8NAX8_9BACT</name>
<dbReference type="EMBL" id="GL945017">
    <property type="protein sequence ID" value="EGN57886.1"/>
    <property type="molecule type" value="Genomic_DNA"/>
</dbReference>
<dbReference type="InterPro" id="IPR014710">
    <property type="entry name" value="RmlC-like_jellyroll"/>
</dbReference>
<dbReference type="Proteomes" id="UP000002772">
    <property type="component" value="Unassembled WGS sequence"/>
</dbReference>
<dbReference type="RefSeq" id="WP_007575743.1">
    <property type="nucleotide sequence ID" value="NZ_BPTS01000002.1"/>
</dbReference>
<evidence type="ECO:0000313" key="3">
    <source>
        <dbReference type="Proteomes" id="UP000002772"/>
    </source>
</evidence>
<dbReference type="AlphaFoldDB" id="F8NAX8"/>
<keyword evidence="3" id="KW-1185">Reference proteome</keyword>
<dbReference type="OrthoDB" id="1121052at2"/>
<reference evidence="3" key="1">
    <citation type="journal article" date="2011" name="Stand. Genomic Sci.">
        <title>Non-contiguous finished genome sequence of the opportunistic oral pathogen Prevotella multisaccharivorax type strain (PPPA20).</title>
        <authorList>
            <person name="Pati A."/>
            <person name="Gronow S."/>
            <person name="Lu M."/>
            <person name="Lapidus A."/>
            <person name="Nolan M."/>
            <person name="Lucas S."/>
            <person name="Hammon N."/>
            <person name="Deshpande S."/>
            <person name="Cheng J.F."/>
            <person name="Tapia R."/>
            <person name="Han C."/>
            <person name="Goodwin L."/>
            <person name="Pitluck S."/>
            <person name="Liolios K."/>
            <person name="Pagani I."/>
            <person name="Mavromatis K."/>
            <person name="Mikhailova N."/>
            <person name="Huntemann M."/>
            <person name="Chen A."/>
            <person name="Palaniappan K."/>
            <person name="Land M."/>
            <person name="Hauser L."/>
            <person name="Detter J.C."/>
            <person name="Brambilla E.M."/>
            <person name="Rohde M."/>
            <person name="Goker M."/>
            <person name="Woyke T."/>
            <person name="Bristow J."/>
            <person name="Eisen J.A."/>
            <person name="Markowitz V."/>
            <person name="Hugenholtz P."/>
            <person name="Kyrpides N.C."/>
            <person name="Klenk H.P."/>
            <person name="Ivanova N."/>
        </authorList>
    </citation>
    <scope>NUCLEOTIDE SEQUENCE [LARGE SCALE GENOMIC DNA]</scope>
    <source>
        <strain evidence="3">DSM 17128</strain>
    </source>
</reference>
<dbReference type="eggNOG" id="COG1917">
    <property type="taxonomic scope" value="Bacteria"/>
</dbReference>